<dbReference type="Proteomes" id="UP000001075">
    <property type="component" value="Unassembled WGS sequence"/>
</dbReference>
<evidence type="ECO:0000313" key="2">
    <source>
        <dbReference type="EMBL" id="EGW07563.1"/>
    </source>
</evidence>
<protein>
    <submittedName>
        <fullName evidence="2">Uncharacterized protein</fullName>
    </submittedName>
</protein>
<proteinExistence type="predicted"/>
<feature type="region of interest" description="Disordered" evidence="1">
    <location>
        <begin position="24"/>
        <end position="59"/>
    </location>
</feature>
<name>G3I0S3_CRIGR</name>
<organism evidence="2 3">
    <name type="scientific">Cricetulus griseus</name>
    <name type="common">Chinese hamster</name>
    <name type="synonym">Cricetulus barabensis griseus</name>
    <dbReference type="NCBI Taxonomy" id="10029"/>
    <lineage>
        <taxon>Eukaryota</taxon>
        <taxon>Metazoa</taxon>
        <taxon>Chordata</taxon>
        <taxon>Craniata</taxon>
        <taxon>Vertebrata</taxon>
        <taxon>Euteleostomi</taxon>
        <taxon>Mammalia</taxon>
        <taxon>Eutheria</taxon>
        <taxon>Euarchontoglires</taxon>
        <taxon>Glires</taxon>
        <taxon>Rodentia</taxon>
        <taxon>Myomorpha</taxon>
        <taxon>Muroidea</taxon>
        <taxon>Cricetidae</taxon>
        <taxon>Cricetinae</taxon>
        <taxon>Cricetulus</taxon>
    </lineage>
</organism>
<evidence type="ECO:0000313" key="3">
    <source>
        <dbReference type="Proteomes" id="UP000001075"/>
    </source>
</evidence>
<gene>
    <name evidence="2" type="ORF">I79_016962</name>
</gene>
<evidence type="ECO:0000256" key="1">
    <source>
        <dbReference type="SAM" id="MobiDB-lite"/>
    </source>
</evidence>
<dbReference type="InParanoid" id="G3I0S3"/>
<reference evidence="3" key="1">
    <citation type="journal article" date="2011" name="Nat. Biotechnol.">
        <title>The genomic sequence of the Chinese hamster ovary (CHO)-K1 cell line.</title>
        <authorList>
            <person name="Xu X."/>
            <person name="Nagarajan H."/>
            <person name="Lewis N.E."/>
            <person name="Pan S."/>
            <person name="Cai Z."/>
            <person name="Liu X."/>
            <person name="Chen W."/>
            <person name="Xie M."/>
            <person name="Wang W."/>
            <person name="Hammond S."/>
            <person name="Andersen M.R."/>
            <person name="Neff N."/>
            <person name="Passarelli B."/>
            <person name="Koh W."/>
            <person name="Fan H.C."/>
            <person name="Wang J."/>
            <person name="Gui Y."/>
            <person name="Lee K.H."/>
            <person name="Betenbaugh M.J."/>
            <person name="Quake S.R."/>
            <person name="Famili I."/>
            <person name="Palsson B.O."/>
            <person name="Wang J."/>
        </authorList>
    </citation>
    <scope>NUCLEOTIDE SEQUENCE [LARGE SCALE GENOMIC DNA]</scope>
    <source>
        <strain evidence="3">CHO K1 cell line</strain>
    </source>
</reference>
<feature type="compositionally biased region" description="Basic residues" evidence="1">
    <location>
        <begin position="48"/>
        <end position="59"/>
    </location>
</feature>
<dbReference type="AlphaFoldDB" id="G3I0S3"/>
<dbReference type="EMBL" id="JH001029">
    <property type="protein sequence ID" value="EGW07563.1"/>
    <property type="molecule type" value="Genomic_DNA"/>
</dbReference>
<sequence length="59" mass="6265">MGANRPLASHRSLAVLTVHGTLRATGSVPPQSHPRSGKILRSSPHTLGKGRNRFSKLAV</sequence>
<accession>G3I0S3</accession>